<reference evidence="3" key="1">
    <citation type="journal article" date="2019" name="Int. J. Syst. Evol. Microbiol.">
        <title>The Global Catalogue of Microorganisms (GCM) 10K type strain sequencing project: providing services to taxonomists for standard genome sequencing and annotation.</title>
        <authorList>
            <consortium name="The Broad Institute Genomics Platform"/>
            <consortium name="The Broad Institute Genome Sequencing Center for Infectious Disease"/>
            <person name="Wu L."/>
            <person name="Ma J."/>
        </authorList>
    </citation>
    <scope>NUCLEOTIDE SEQUENCE [LARGE SCALE GENOMIC DNA]</scope>
    <source>
        <strain evidence="3">CCM 9110</strain>
    </source>
</reference>
<feature type="domain" description="Mga helix-turn-helix" evidence="1">
    <location>
        <begin position="93"/>
        <end position="178"/>
    </location>
</feature>
<dbReference type="RefSeq" id="WP_204118437.1">
    <property type="nucleotide sequence ID" value="NZ_BOLV01000004.1"/>
</dbReference>
<dbReference type="InterPro" id="IPR007737">
    <property type="entry name" value="Mga_HTH"/>
</dbReference>
<dbReference type="EMBL" id="JBHTOA010000048">
    <property type="protein sequence ID" value="MFD1400054.1"/>
    <property type="molecule type" value="Genomic_DNA"/>
</dbReference>
<protein>
    <submittedName>
        <fullName evidence="2">Helix-turn-helix domain-containing protein</fullName>
    </submittedName>
</protein>
<organism evidence="2 3">
    <name type="scientific">Lacticaseibacillus suilingensis</name>
    <dbReference type="NCBI Taxonomy" id="2799577"/>
    <lineage>
        <taxon>Bacteria</taxon>
        <taxon>Bacillati</taxon>
        <taxon>Bacillota</taxon>
        <taxon>Bacilli</taxon>
        <taxon>Lactobacillales</taxon>
        <taxon>Lactobacillaceae</taxon>
        <taxon>Lacticaseibacillus</taxon>
    </lineage>
</organism>
<proteinExistence type="predicted"/>
<dbReference type="Proteomes" id="UP001597199">
    <property type="component" value="Unassembled WGS sequence"/>
</dbReference>
<evidence type="ECO:0000313" key="2">
    <source>
        <dbReference type="EMBL" id="MFD1400054.1"/>
    </source>
</evidence>
<evidence type="ECO:0000313" key="3">
    <source>
        <dbReference type="Proteomes" id="UP001597199"/>
    </source>
</evidence>
<dbReference type="Pfam" id="PF05043">
    <property type="entry name" value="Mga"/>
    <property type="match status" value="1"/>
</dbReference>
<gene>
    <name evidence="2" type="ORF">ACFQ41_12120</name>
</gene>
<comment type="caution">
    <text evidence="2">The sequence shown here is derived from an EMBL/GenBank/DDBJ whole genome shotgun (WGS) entry which is preliminary data.</text>
</comment>
<keyword evidence="3" id="KW-1185">Reference proteome</keyword>
<sequence length="528" mass="60653">MRGREDFFLSQSRIEELSLFRRIVNARASQTPVAERLAIERTGEPLVTEVNLKQIAALTKRNYGAVYNTYNSLVATLATVLDVKTNAVRKLFNVSSSTLRWALVREGHPYHFLKTLLYHDYPDFDTFLAAEQTSKATMLRHLKPLREFAREFGVRFSYETLTLQGDEKCIRLFLTMIYWMATDGSAWPFDDLPRDILGEVIDGSVKLFDIGQPNYVTREILMYYIAISQRRANEGQRVPYVPADTVLKYPVANMFDELSALNSDRFHFPVLSTDEQMGESTAFYFTFHFLPFYTSTSTRLQAKTFDRFKRYNPSIYTLVTDFLEKLPVSFLVEGQLPKAAFNMLRANLLANTVSTLQFRGDLSQTIAYAMNQRIAQMPDSPVLERKVRQTLEHVVYTRHLEILEPVMDQLVHSYYTNVQQVAMQFAPLVKVKVAPVIEQTVLGYIDLVGFLMAQPFVEVLSPADDLKAADLIIESAELPDSHQFRAGQLTYKWAASVSNDWYGELYSELRQLWDEKSAIAINSTDFDY</sequence>
<evidence type="ECO:0000259" key="1">
    <source>
        <dbReference type="Pfam" id="PF05043"/>
    </source>
</evidence>
<accession>A0ABW4BHU3</accession>
<name>A0ABW4BHU3_9LACO</name>